<dbReference type="eggNOG" id="COG0438">
    <property type="taxonomic scope" value="Bacteria"/>
</dbReference>
<protein>
    <submittedName>
        <fullName evidence="1">Lipopolysaccharide biosynthesis protein-like protein</fullName>
    </submittedName>
</protein>
<dbReference type="Gene3D" id="3.20.20.80">
    <property type="entry name" value="Glycosidases"/>
    <property type="match status" value="1"/>
</dbReference>
<dbReference type="KEGG" id="awo:Awo_c13360"/>
<dbReference type="InterPro" id="IPR032719">
    <property type="entry name" value="WbsX"/>
</dbReference>
<keyword evidence="2" id="KW-1185">Reference proteome</keyword>
<name>H6LEL7_ACEWD</name>
<reference evidence="2" key="1">
    <citation type="submission" date="2011-07" db="EMBL/GenBank/DDBJ databases">
        <title>Complete genome sequence of Acetobacterium woodii.</title>
        <authorList>
            <person name="Poehlein A."/>
            <person name="Schmidt S."/>
            <person name="Kaster A.-K."/>
            <person name="Goenrich M."/>
            <person name="Vollmers J."/>
            <person name="Thuermer A."/>
            <person name="Gottschalk G."/>
            <person name="Thauer R.K."/>
            <person name="Daniel R."/>
            <person name="Mueller V."/>
        </authorList>
    </citation>
    <scope>NUCLEOTIDE SEQUENCE [LARGE SCALE GENOMIC DNA]</scope>
    <source>
        <strain evidence="2">ATCC 29683 / DSM 1030 / JCM 2381 / KCTC 1655 / WB1</strain>
    </source>
</reference>
<dbReference type="OrthoDB" id="9816424at2"/>
<dbReference type="PANTHER" id="PTHR41244">
    <property type="entry name" value="RHAMNAN SYNTHESIS F"/>
    <property type="match status" value="1"/>
</dbReference>
<dbReference type="EMBL" id="CP002987">
    <property type="protein sequence ID" value="AFA48120.1"/>
    <property type="molecule type" value="Genomic_DNA"/>
</dbReference>
<dbReference type="HOGENOM" id="CLU_038570_0_0_9"/>
<accession>H6LEL7</accession>
<proteinExistence type="predicted"/>
<dbReference type="RefSeq" id="WP_014355723.1">
    <property type="nucleotide sequence ID" value="NC_016894.1"/>
</dbReference>
<dbReference type="CDD" id="cd11579">
    <property type="entry name" value="Glyco_tran_WbsX"/>
    <property type="match status" value="1"/>
</dbReference>
<gene>
    <name evidence="1" type="ordered locus">Awo_c13360</name>
</gene>
<dbReference type="PANTHER" id="PTHR41244:SF1">
    <property type="entry name" value="GLYCOSYLTRANSFERASE"/>
    <property type="match status" value="1"/>
</dbReference>
<dbReference type="STRING" id="931626.Awo_c13360"/>
<reference evidence="1 2" key="2">
    <citation type="journal article" date="2012" name="PLoS ONE">
        <title>An ancient pathway combining carbon dioxide fixation with the generation and utilization of a sodium ion gradient for ATP synthesis.</title>
        <authorList>
            <person name="Poehlein A."/>
            <person name="Schmidt S."/>
            <person name="Kaster A.K."/>
            <person name="Goenrich M."/>
            <person name="Vollmers J."/>
            <person name="Thurmer A."/>
            <person name="Bertsch J."/>
            <person name="Schuchmann K."/>
            <person name="Voigt B."/>
            <person name="Hecker M."/>
            <person name="Daniel R."/>
            <person name="Thauer R.K."/>
            <person name="Gottschalk G."/>
            <person name="Muller V."/>
        </authorList>
    </citation>
    <scope>NUCLEOTIDE SEQUENCE [LARGE SCALE GENOMIC DNA]</scope>
    <source>
        <strain evidence="2">ATCC 29683 / DSM 1030 / JCM 2381 / KCTC 1655 / WB1</strain>
    </source>
</reference>
<dbReference type="AlphaFoldDB" id="H6LEL7"/>
<evidence type="ECO:0000313" key="2">
    <source>
        <dbReference type="Proteomes" id="UP000007177"/>
    </source>
</evidence>
<sequence length="360" mass="43929">MKVYALYLPQFHETSENNEWWGKGFTEWTNVKKAKPLYRGHEQPKHPLNDNYYNILEKSTVEWQTELMHEYRIDGFIYYHYYFNGNKILEKPAENLLKWKEINQPFFFNWANHTWNRSWKGSTEVLIKQTYGNKNDWREHFEYLLPFFNDHRYIKINNKPVFIIYDGSFLEKKEMFECFDEWCKESGFEGLYLIEECFSVKKTALMQFKNNLSPVTKQIYYTQPLIGRSLFNMKSRFSILKEKVINRLNQKSIIKHTKIYKGDDLLNISMKNCTFDNMIPGLFFEWDNTPRHSNRGFIIRGLSKETFFEYMNFYRDSNFMILNAWNEWCEGMMLEPTKELGYKYLEWIRDWKNSENDNKK</sequence>
<dbReference type="Pfam" id="PF14307">
    <property type="entry name" value="Glyco_tran_WbsX"/>
    <property type="match status" value="1"/>
</dbReference>
<dbReference type="Proteomes" id="UP000007177">
    <property type="component" value="Chromosome"/>
</dbReference>
<organism evidence="1 2">
    <name type="scientific">Acetobacterium woodii (strain ATCC 29683 / DSM 1030 / JCM 2381 / KCTC 1655 / WB1)</name>
    <dbReference type="NCBI Taxonomy" id="931626"/>
    <lineage>
        <taxon>Bacteria</taxon>
        <taxon>Bacillati</taxon>
        <taxon>Bacillota</taxon>
        <taxon>Clostridia</taxon>
        <taxon>Eubacteriales</taxon>
        <taxon>Eubacteriaceae</taxon>
        <taxon>Acetobacterium</taxon>
    </lineage>
</organism>
<evidence type="ECO:0000313" key="1">
    <source>
        <dbReference type="EMBL" id="AFA48120.1"/>
    </source>
</evidence>